<name>A0A5B7GP78_PORTR</name>
<accession>A0A5B7GP78</accession>
<dbReference type="AlphaFoldDB" id="A0A5B7GP78"/>
<dbReference type="Proteomes" id="UP000324222">
    <property type="component" value="Unassembled WGS sequence"/>
</dbReference>
<dbReference type="OrthoDB" id="6347579at2759"/>
<sequence>MAVVSMLAAKVDNLSATVSGLSNKFVSFKNQQHTVCSGTSTVAPTPSPASGAQHDQGESDPASLYPPGRPLLSFGSLVPRGFGTTRFATGLGSSHHDEVSVPRGFATGLGSALSEATMRGVFRPGQTPEHRLLVHTAPLFELQLVPRLTGRAASLGSCCFSPYLHLLLLLSLCRTPASGLHLLV</sequence>
<feature type="region of interest" description="Disordered" evidence="1">
    <location>
        <begin position="36"/>
        <end position="65"/>
    </location>
</feature>
<keyword evidence="3" id="KW-1185">Reference proteome</keyword>
<dbReference type="EMBL" id="VSRR010016557">
    <property type="protein sequence ID" value="MPC59429.1"/>
    <property type="molecule type" value="Genomic_DNA"/>
</dbReference>
<evidence type="ECO:0000313" key="3">
    <source>
        <dbReference type="Proteomes" id="UP000324222"/>
    </source>
</evidence>
<feature type="compositionally biased region" description="Polar residues" evidence="1">
    <location>
        <begin position="36"/>
        <end position="50"/>
    </location>
</feature>
<reference evidence="2 3" key="1">
    <citation type="submission" date="2019-05" db="EMBL/GenBank/DDBJ databases">
        <title>Another draft genome of Portunus trituberculatus and its Hox gene families provides insights of decapod evolution.</title>
        <authorList>
            <person name="Jeong J.-H."/>
            <person name="Song I."/>
            <person name="Kim S."/>
            <person name="Choi T."/>
            <person name="Kim D."/>
            <person name="Ryu S."/>
            <person name="Kim W."/>
        </authorList>
    </citation>
    <scope>NUCLEOTIDE SEQUENCE [LARGE SCALE GENOMIC DNA]</scope>
    <source>
        <tissue evidence="2">Muscle</tissue>
    </source>
</reference>
<evidence type="ECO:0000313" key="2">
    <source>
        <dbReference type="EMBL" id="MPC59429.1"/>
    </source>
</evidence>
<comment type="caution">
    <text evidence="2">The sequence shown here is derived from an EMBL/GenBank/DDBJ whole genome shotgun (WGS) entry which is preliminary data.</text>
</comment>
<gene>
    <name evidence="2" type="ORF">E2C01_053448</name>
</gene>
<proteinExistence type="predicted"/>
<organism evidence="2 3">
    <name type="scientific">Portunus trituberculatus</name>
    <name type="common">Swimming crab</name>
    <name type="synonym">Neptunus trituberculatus</name>
    <dbReference type="NCBI Taxonomy" id="210409"/>
    <lineage>
        <taxon>Eukaryota</taxon>
        <taxon>Metazoa</taxon>
        <taxon>Ecdysozoa</taxon>
        <taxon>Arthropoda</taxon>
        <taxon>Crustacea</taxon>
        <taxon>Multicrustacea</taxon>
        <taxon>Malacostraca</taxon>
        <taxon>Eumalacostraca</taxon>
        <taxon>Eucarida</taxon>
        <taxon>Decapoda</taxon>
        <taxon>Pleocyemata</taxon>
        <taxon>Brachyura</taxon>
        <taxon>Eubrachyura</taxon>
        <taxon>Portunoidea</taxon>
        <taxon>Portunidae</taxon>
        <taxon>Portuninae</taxon>
        <taxon>Portunus</taxon>
    </lineage>
</organism>
<evidence type="ECO:0000256" key="1">
    <source>
        <dbReference type="SAM" id="MobiDB-lite"/>
    </source>
</evidence>
<protein>
    <submittedName>
        <fullName evidence="2">Uncharacterized protein</fullName>
    </submittedName>
</protein>